<sequence>MVKKTALEELDTKISLVLEKYNKLEEENRLLKETITSSRETEAKLRQEILKLKEEEELKDLELEDIVARIGKSIGLDTNRTEIPMAS</sequence>
<protein>
    <recommendedName>
        <fullName evidence="3">Cell division protein ZapB</fullName>
    </recommendedName>
</protein>
<accession>A0A6S6S9X8</accession>
<dbReference type="AlphaFoldDB" id="A0A6S6S9X8"/>
<evidence type="ECO:0000313" key="2">
    <source>
        <dbReference type="EMBL" id="CAA6804594.1"/>
    </source>
</evidence>
<evidence type="ECO:0000256" key="1">
    <source>
        <dbReference type="SAM" id="Coils"/>
    </source>
</evidence>
<keyword evidence="1" id="KW-0175">Coiled coil</keyword>
<feature type="coiled-coil region" evidence="1">
    <location>
        <begin position="7"/>
        <end position="64"/>
    </location>
</feature>
<organism evidence="2">
    <name type="scientific">uncultured Sulfurovum sp</name>
    <dbReference type="NCBI Taxonomy" id="269237"/>
    <lineage>
        <taxon>Bacteria</taxon>
        <taxon>Pseudomonadati</taxon>
        <taxon>Campylobacterota</taxon>
        <taxon>Epsilonproteobacteria</taxon>
        <taxon>Campylobacterales</taxon>
        <taxon>Sulfurovaceae</taxon>
        <taxon>Sulfurovum</taxon>
        <taxon>environmental samples</taxon>
    </lineage>
</organism>
<proteinExistence type="predicted"/>
<dbReference type="EMBL" id="CACVAP010000045">
    <property type="protein sequence ID" value="CAA6804594.1"/>
    <property type="molecule type" value="Genomic_DNA"/>
</dbReference>
<reference evidence="2" key="1">
    <citation type="submission" date="2020-01" db="EMBL/GenBank/DDBJ databases">
        <authorList>
            <person name="Meier V. D."/>
            <person name="Meier V D."/>
        </authorList>
    </citation>
    <scope>NUCLEOTIDE SEQUENCE</scope>
    <source>
        <strain evidence="2">HLG_WM_MAG_06</strain>
    </source>
</reference>
<name>A0A6S6S9X8_9BACT</name>
<evidence type="ECO:0008006" key="3">
    <source>
        <dbReference type="Google" id="ProtNLM"/>
    </source>
</evidence>
<gene>
    <name evidence="2" type="ORF">HELGO_WM14658</name>
</gene>